<dbReference type="Gene3D" id="1.10.3720.10">
    <property type="entry name" value="MetI-like"/>
    <property type="match status" value="1"/>
</dbReference>
<evidence type="ECO:0000256" key="4">
    <source>
        <dbReference type="ARBA" id="ARBA00022475"/>
    </source>
</evidence>
<evidence type="ECO:0000256" key="9">
    <source>
        <dbReference type="SAM" id="MobiDB-lite"/>
    </source>
</evidence>
<feature type="domain" description="ABC transmembrane type-1" evidence="10">
    <location>
        <begin position="107"/>
        <end position="313"/>
    </location>
</feature>
<dbReference type="SUPFAM" id="SSF161098">
    <property type="entry name" value="MetI-like"/>
    <property type="match status" value="1"/>
</dbReference>
<dbReference type="InterPro" id="IPR035906">
    <property type="entry name" value="MetI-like_sf"/>
</dbReference>
<feature type="transmembrane region" description="Helical" evidence="8">
    <location>
        <begin position="193"/>
        <end position="215"/>
    </location>
</feature>
<feature type="transmembrane region" description="Helical" evidence="8">
    <location>
        <begin position="292"/>
        <end position="312"/>
    </location>
</feature>
<reference evidence="12" key="1">
    <citation type="submission" date="2023-07" db="EMBL/GenBank/DDBJ databases">
        <title>Defluviimonas sediminis sp. nov., isolated from mangrove sediment.</title>
        <authorList>
            <person name="Liu L."/>
            <person name="Li J."/>
            <person name="Huang Y."/>
            <person name="Pan J."/>
            <person name="Li M."/>
        </authorList>
    </citation>
    <scope>NUCLEOTIDE SEQUENCE [LARGE SCALE GENOMIC DNA]</scope>
    <source>
        <strain evidence="12">FT324</strain>
    </source>
</reference>
<dbReference type="CDD" id="cd06261">
    <property type="entry name" value="TM_PBP2"/>
    <property type="match status" value="1"/>
</dbReference>
<sequence length="326" mass="36255">MGRAPMSRSITRPKPRMSSNARVPEMAETGATASRNRRTLILLLAPLTILLGVFFLIPLGIMVVYSFLEPGLYGGVEWNWYPYNYGRLIGWPLNDYEVFDPIYLKIFLNSLQIALMTVAGTLLLSYPAAFWVASMKGPRKSLVLFLVALPFFANMLVRIYAWLLLLRPTGFLSTLLESTGLIIEPLDLLFTNFSVIVGMVYVLTPFMFLPIYANVEKLDYSLVRASRDLGATNVQTLWRIILPLTAPGIIGGSVIVFIPALGNFIVPSLLGGSKVQMTGNLIERSFLQSRDWPFGAALALLIMAFVVVLFSLQFSRQSKSEGQGTR</sequence>
<evidence type="ECO:0000256" key="7">
    <source>
        <dbReference type="ARBA" id="ARBA00023136"/>
    </source>
</evidence>
<evidence type="ECO:0000256" key="1">
    <source>
        <dbReference type="ARBA" id="ARBA00004651"/>
    </source>
</evidence>
<dbReference type="EMBL" id="JAOCQF010000010">
    <property type="protein sequence ID" value="MCT8331994.1"/>
    <property type="molecule type" value="Genomic_DNA"/>
</dbReference>
<comment type="similarity">
    <text evidence="2">Belongs to the binding-protein-dependent transport system permease family. CysTW subfamily.</text>
</comment>
<dbReference type="Pfam" id="PF00528">
    <property type="entry name" value="BPD_transp_1"/>
    <property type="match status" value="1"/>
</dbReference>
<dbReference type="PANTHER" id="PTHR42929:SF1">
    <property type="entry name" value="INNER MEMBRANE ABC TRANSPORTER PERMEASE PROTEIN YDCU-RELATED"/>
    <property type="match status" value="1"/>
</dbReference>
<feature type="transmembrane region" description="Helical" evidence="8">
    <location>
        <begin position="106"/>
        <end position="130"/>
    </location>
</feature>
<feature type="region of interest" description="Disordered" evidence="9">
    <location>
        <begin position="1"/>
        <end position="30"/>
    </location>
</feature>
<protein>
    <submittedName>
        <fullName evidence="11">ABC transporter permease</fullName>
    </submittedName>
</protein>
<keyword evidence="12" id="KW-1185">Reference proteome</keyword>
<dbReference type="Proteomes" id="UP001205601">
    <property type="component" value="Unassembled WGS sequence"/>
</dbReference>
<keyword evidence="7 8" id="KW-0472">Membrane</keyword>
<keyword evidence="5 8" id="KW-0812">Transmembrane</keyword>
<evidence type="ECO:0000256" key="2">
    <source>
        <dbReference type="ARBA" id="ARBA00007069"/>
    </source>
</evidence>
<organism evidence="11 12">
    <name type="scientific">Albidovulum sediminis</name>
    <dbReference type="NCBI Taxonomy" id="3066345"/>
    <lineage>
        <taxon>Bacteria</taxon>
        <taxon>Pseudomonadati</taxon>
        <taxon>Pseudomonadota</taxon>
        <taxon>Alphaproteobacteria</taxon>
        <taxon>Rhodobacterales</taxon>
        <taxon>Paracoccaceae</taxon>
        <taxon>Albidovulum</taxon>
    </lineage>
</organism>
<evidence type="ECO:0000313" key="11">
    <source>
        <dbReference type="EMBL" id="MCT8331994.1"/>
    </source>
</evidence>
<evidence type="ECO:0000259" key="10">
    <source>
        <dbReference type="PROSITE" id="PS50928"/>
    </source>
</evidence>
<keyword evidence="3 8" id="KW-0813">Transport</keyword>
<evidence type="ECO:0000256" key="8">
    <source>
        <dbReference type="RuleBase" id="RU363032"/>
    </source>
</evidence>
<accession>A0ABT2NVM9</accession>
<evidence type="ECO:0000256" key="3">
    <source>
        <dbReference type="ARBA" id="ARBA00022448"/>
    </source>
</evidence>
<name>A0ABT2NVM9_9RHOB</name>
<comment type="caution">
    <text evidence="11">The sequence shown here is derived from an EMBL/GenBank/DDBJ whole genome shotgun (WGS) entry which is preliminary data.</text>
</comment>
<evidence type="ECO:0000256" key="5">
    <source>
        <dbReference type="ARBA" id="ARBA00022692"/>
    </source>
</evidence>
<dbReference type="PROSITE" id="PS50928">
    <property type="entry name" value="ABC_TM1"/>
    <property type="match status" value="1"/>
</dbReference>
<evidence type="ECO:0000313" key="12">
    <source>
        <dbReference type="Proteomes" id="UP001205601"/>
    </source>
</evidence>
<feature type="transmembrane region" description="Helical" evidence="8">
    <location>
        <begin position="40"/>
        <end position="68"/>
    </location>
</feature>
<keyword evidence="6 8" id="KW-1133">Transmembrane helix</keyword>
<gene>
    <name evidence="11" type="ORF">N5I32_20960</name>
</gene>
<keyword evidence="4" id="KW-1003">Cell membrane</keyword>
<dbReference type="RefSeq" id="WP_261497857.1">
    <property type="nucleotide sequence ID" value="NZ_JAOCQF010000010.1"/>
</dbReference>
<feature type="transmembrane region" description="Helical" evidence="8">
    <location>
        <begin position="236"/>
        <end position="261"/>
    </location>
</feature>
<evidence type="ECO:0000256" key="6">
    <source>
        <dbReference type="ARBA" id="ARBA00022989"/>
    </source>
</evidence>
<comment type="subcellular location">
    <subcellularLocation>
        <location evidence="1 8">Cell membrane</location>
        <topology evidence="1 8">Multi-pass membrane protein</topology>
    </subcellularLocation>
</comment>
<proteinExistence type="inferred from homology"/>
<dbReference type="InterPro" id="IPR000515">
    <property type="entry name" value="MetI-like"/>
</dbReference>
<dbReference type="PANTHER" id="PTHR42929">
    <property type="entry name" value="INNER MEMBRANE ABC TRANSPORTER PERMEASE PROTEIN YDCU-RELATED-RELATED"/>
    <property type="match status" value="1"/>
</dbReference>
<feature type="transmembrane region" description="Helical" evidence="8">
    <location>
        <begin position="142"/>
        <end position="165"/>
    </location>
</feature>